<sequence>MRKPPVKQAAFSLVELLVVITVIGILIAVAAPRFTNEDTIEARALASQIIGELRFAQQLAMNNTEKLASVTINSNQLSVAQDGSALNNYPKSLGNAVTVSDIALTYNSLGSTTAGQIDFSPNPGFAVCVESTGYARLC</sequence>
<protein>
    <submittedName>
        <fullName evidence="2">Type II secretion system protein</fullName>
    </submittedName>
</protein>
<evidence type="ECO:0000313" key="2">
    <source>
        <dbReference type="EMBL" id="WMS85942.1"/>
    </source>
</evidence>
<organism evidence="2 3">
    <name type="scientific">Pleionea litopenaei</name>
    <dbReference type="NCBI Taxonomy" id="3070815"/>
    <lineage>
        <taxon>Bacteria</taxon>
        <taxon>Pseudomonadati</taxon>
        <taxon>Pseudomonadota</taxon>
        <taxon>Gammaproteobacteria</taxon>
        <taxon>Oceanospirillales</taxon>
        <taxon>Pleioneaceae</taxon>
        <taxon>Pleionea</taxon>
    </lineage>
</organism>
<gene>
    <name evidence="2" type="ORF">Q9312_12010</name>
</gene>
<dbReference type="SUPFAM" id="SSF54523">
    <property type="entry name" value="Pili subunits"/>
    <property type="match status" value="1"/>
</dbReference>
<feature type="transmembrane region" description="Helical" evidence="1">
    <location>
        <begin position="12"/>
        <end position="31"/>
    </location>
</feature>
<keyword evidence="3" id="KW-1185">Reference proteome</keyword>
<dbReference type="RefSeq" id="WP_309201094.1">
    <property type="nucleotide sequence ID" value="NZ_CP133548.1"/>
</dbReference>
<dbReference type="InterPro" id="IPR012902">
    <property type="entry name" value="N_methyl_site"/>
</dbReference>
<keyword evidence="1" id="KW-0472">Membrane</keyword>
<proteinExistence type="predicted"/>
<keyword evidence="1" id="KW-0812">Transmembrane</keyword>
<dbReference type="NCBIfam" id="TIGR02532">
    <property type="entry name" value="IV_pilin_GFxxxE"/>
    <property type="match status" value="1"/>
</dbReference>
<dbReference type="EMBL" id="CP133548">
    <property type="protein sequence ID" value="WMS85942.1"/>
    <property type="molecule type" value="Genomic_DNA"/>
</dbReference>
<dbReference type="InterPro" id="IPR045584">
    <property type="entry name" value="Pilin-like"/>
</dbReference>
<keyword evidence="1" id="KW-1133">Transmembrane helix</keyword>
<dbReference type="Pfam" id="PF07963">
    <property type="entry name" value="N_methyl"/>
    <property type="match status" value="1"/>
</dbReference>
<dbReference type="Gene3D" id="3.30.700.10">
    <property type="entry name" value="Glycoprotein, Type 4 Pilin"/>
    <property type="match status" value="1"/>
</dbReference>
<dbReference type="Proteomes" id="UP001239782">
    <property type="component" value="Chromosome"/>
</dbReference>
<evidence type="ECO:0000256" key="1">
    <source>
        <dbReference type="SAM" id="Phobius"/>
    </source>
</evidence>
<evidence type="ECO:0000313" key="3">
    <source>
        <dbReference type="Proteomes" id="UP001239782"/>
    </source>
</evidence>
<name>A0AA51X5D2_9GAMM</name>
<dbReference type="AlphaFoldDB" id="A0AA51X5D2"/>
<dbReference type="KEGG" id="plei:Q9312_12010"/>
<reference evidence="2 3" key="1">
    <citation type="submission" date="2023-08" db="EMBL/GenBank/DDBJ databases">
        <title>Pleionea litopenaei sp. nov., isolated from stomach of juvenile Litopenaeus vannamei.</title>
        <authorList>
            <person name="Rho A.M."/>
            <person name="Hwang C.Y."/>
        </authorList>
    </citation>
    <scope>NUCLEOTIDE SEQUENCE [LARGE SCALE GENOMIC DNA]</scope>
    <source>
        <strain evidence="2 3">HL-JVS1</strain>
    </source>
</reference>
<accession>A0AA51X5D2</accession>